<reference evidence="2 3" key="1">
    <citation type="submission" date="2016-10" db="EMBL/GenBank/DDBJ databases">
        <authorList>
            <person name="de Groot N.N."/>
        </authorList>
    </citation>
    <scope>NUCLEOTIDE SEQUENCE [LARGE SCALE GENOMIC DNA]</scope>
    <source>
        <strain evidence="2 3">DSM 19073</strain>
    </source>
</reference>
<dbReference type="GO" id="GO:0006814">
    <property type="term" value="P:sodium ion transport"/>
    <property type="evidence" value="ECO:0007669"/>
    <property type="project" value="InterPro"/>
</dbReference>
<sequence length="420" mass="44992">MHRAGAGLTPEFPSPIERLDSIDIITEEAAVQMPGAQTTRVTPLVQEGDLIAKGAAVACLRHAPDICLVAPIAGRVAQISVIPGRRLSEIVLFREDQGGIQRHGTVSSESPAALRRLMQAAGVWPWIRRRPFGGMPAPNEAPAAIVVMAADTRPYAPSPMQALEGREEAFARGLAALGQISRGPVFVCWPRGMPAMQLPTTIPDVRWISCGSRHPQASPGIRIHRDIPAGLDTPVWDMHAEDVAALGDLLETGELPMQRRIRISGAGLREGRSLRTHPGADLRQLTQHIVASGPHILMSGGHLDGRAARWLGQRHRQVTVLPRTAQQQRRHWLIHALTKSATLRPVIPTAALTQSFGAVLPAPALIRALGAGDSEAAMALGALSLLEDDVALADYVLGAGGEIMLQLRSLLDHIQAEYAG</sequence>
<keyword evidence="3" id="KW-1185">Reference proteome</keyword>
<evidence type="ECO:0000313" key="2">
    <source>
        <dbReference type="EMBL" id="SFI31214.1"/>
    </source>
</evidence>
<dbReference type="AlphaFoldDB" id="A0A1I3H672"/>
<dbReference type="PANTHER" id="PTHR37839:SF1">
    <property type="entry name" value="NA(+)-TRANSLOCATING NADH-QUINONE REDUCTASE SUBUNIT A"/>
    <property type="match status" value="1"/>
</dbReference>
<evidence type="ECO:0000259" key="1">
    <source>
        <dbReference type="Pfam" id="PF24836"/>
    </source>
</evidence>
<organism evidence="2 3">
    <name type="scientific">Jannaschia pohangensis</name>
    <dbReference type="NCBI Taxonomy" id="390807"/>
    <lineage>
        <taxon>Bacteria</taxon>
        <taxon>Pseudomonadati</taxon>
        <taxon>Pseudomonadota</taxon>
        <taxon>Alphaproteobacteria</taxon>
        <taxon>Rhodobacterales</taxon>
        <taxon>Roseobacteraceae</taxon>
        <taxon>Jannaschia</taxon>
    </lineage>
</organism>
<dbReference type="STRING" id="390807.SAMN04488095_0466"/>
<dbReference type="Pfam" id="PF24836">
    <property type="entry name" value="NQRA_2nd"/>
    <property type="match status" value="1"/>
</dbReference>
<feature type="domain" description="NqrA second alpha/beta" evidence="1">
    <location>
        <begin position="113"/>
        <end position="255"/>
    </location>
</feature>
<dbReference type="InterPro" id="IPR008703">
    <property type="entry name" value="NqrA"/>
</dbReference>
<accession>A0A1I3H672</accession>
<keyword evidence="2" id="KW-0830">Ubiquinone</keyword>
<gene>
    <name evidence="2" type="ORF">SAMN04488095_0466</name>
</gene>
<dbReference type="EMBL" id="FORA01000001">
    <property type="protein sequence ID" value="SFI31214.1"/>
    <property type="molecule type" value="Genomic_DNA"/>
</dbReference>
<dbReference type="Proteomes" id="UP000199110">
    <property type="component" value="Unassembled WGS sequence"/>
</dbReference>
<protein>
    <submittedName>
        <fullName evidence="2">Na+-transporting NADH:ubiquinone oxidoreductase subunit A</fullName>
    </submittedName>
</protein>
<evidence type="ECO:0000313" key="3">
    <source>
        <dbReference type="Proteomes" id="UP000199110"/>
    </source>
</evidence>
<proteinExistence type="predicted"/>
<name>A0A1I3H672_9RHOB</name>
<dbReference type="PANTHER" id="PTHR37839">
    <property type="entry name" value="NA(+)-TRANSLOCATING NADH-QUINONE REDUCTASE SUBUNIT A"/>
    <property type="match status" value="1"/>
</dbReference>
<dbReference type="InterPro" id="IPR056148">
    <property type="entry name" value="NQRA_2nd"/>
</dbReference>
<dbReference type="GO" id="GO:0016655">
    <property type="term" value="F:oxidoreductase activity, acting on NAD(P)H, quinone or similar compound as acceptor"/>
    <property type="evidence" value="ECO:0007669"/>
    <property type="project" value="InterPro"/>
</dbReference>